<proteinExistence type="predicted"/>
<dbReference type="AlphaFoldDB" id="A0A172XD29"/>
<protein>
    <recommendedName>
        <fullName evidence="3">Lipoprotein</fullName>
    </recommendedName>
</protein>
<gene>
    <name evidence="1" type="ORF">A7978_04890</name>
</gene>
<dbReference type="PROSITE" id="PS51257">
    <property type="entry name" value="PROKAR_LIPOPROTEIN"/>
    <property type="match status" value="1"/>
</dbReference>
<geneLocation type="plasmid" evidence="1 2">
    <name>lp159</name>
</geneLocation>
<dbReference type="EMBL" id="CP015630">
    <property type="protein sequence ID" value="ANF34447.1"/>
    <property type="molecule type" value="Genomic_DNA"/>
</dbReference>
<name>A0A172XD29_BORTU</name>
<sequence>MLKVRYRNSLLVLILLLLLVMGCNFKSPKDAAASGENSIVKKNEKDPKEHDTESLNAKLDNLLNTFGISEAGKRSIVRIKDVVTDVGIGSVEGYRNYTDSELYALLNDLGAAKIQEIIKADLELVKTQKTALEAINNVHKPKERQNLQLRFNSKRNEYPLHLKGLFNESDFNVVYSNVIGDNYVNEFTAIKEEIIQVIGDFDLYKGLSSREKSVVDYIQSVVTNANFCYANNDCKTYTLTEFYALLNSLGDAKIREMIKVNLDVFKVREEIEADIAGLTEEKVKQALKTRLASYNNEYAFILRGAFNASGADNIYSRFMKINYINAYINLKKKIRDPRVLDVYTWLSDEDKGVIDKIQGIVTDSNIGHAKGYKTYTDSEFNDLLNNLGASKTRSMITAFLRANVLREMALEAINTVPAGTAKQNFQNRFNALSNGYALRLKGLFNSLNHDMIYDSVVNDEYSEKFLRMKDDIRHLSSNTADSTASSN</sequence>
<evidence type="ECO:0008006" key="3">
    <source>
        <dbReference type="Google" id="ProtNLM"/>
    </source>
</evidence>
<dbReference type="Proteomes" id="UP000264231">
    <property type="component" value="Plasmid lp159"/>
</dbReference>
<reference evidence="1 2" key="1">
    <citation type="submission" date="2016-05" db="EMBL/GenBank/DDBJ databases">
        <title>Chromosome and linear plasmid sequence of a 2015 human isolate of tick-borne relapsing fever spirochete, Borrelia turicatae.</title>
        <authorList>
            <person name="Kingry L.C."/>
            <person name="Dhwani B."/>
            <person name="Replogle A."/>
            <person name="Sexton C."/>
            <person name="Rowe L."/>
            <person name="Stermole B.M."/>
            <person name="Christensen A.M."/>
            <person name="Schriefer M.E."/>
        </authorList>
    </citation>
    <scope>NUCLEOTIDE SEQUENCE [LARGE SCALE GENOMIC DNA]</scope>
    <source>
        <strain evidence="1 2">BTE5EL</strain>
        <plasmid evidence="1 2">lp159</plasmid>
    </source>
</reference>
<dbReference type="RefSeq" id="WP_119024366.1">
    <property type="nucleotide sequence ID" value="NZ_CP015630.1"/>
</dbReference>
<dbReference type="NCBIfam" id="NF047534">
    <property type="entry name" value="lipo_BTA121_dup"/>
    <property type="match status" value="3"/>
</dbReference>
<keyword evidence="1" id="KW-0614">Plasmid</keyword>
<organism evidence="1 2">
    <name type="scientific">Borrelia turicatae</name>
    <dbReference type="NCBI Taxonomy" id="142"/>
    <lineage>
        <taxon>Bacteria</taxon>
        <taxon>Pseudomonadati</taxon>
        <taxon>Spirochaetota</taxon>
        <taxon>Spirochaetia</taxon>
        <taxon>Spirochaetales</taxon>
        <taxon>Borreliaceae</taxon>
        <taxon>Borrelia</taxon>
    </lineage>
</organism>
<evidence type="ECO:0000313" key="2">
    <source>
        <dbReference type="Proteomes" id="UP000264231"/>
    </source>
</evidence>
<evidence type="ECO:0000313" key="1">
    <source>
        <dbReference type="EMBL" id="ANF34447.1"/>
    </source>
</evidence>
<accession>A0A172XD29</accession>